<sequence length="371" mass="40695">MPPRINIISTARNLAFRSKHNNGRTCHASRLPTISPYINTRSLSSSKDLPTSPDQKGPNTDPQSTGLPSVSEEANMTSKIEGGKGPDLEQGTPVQEVVKRDPEAQKHLPKVMKEELKKSENKTPGSTRQFSTYARQREELTTQGPPSTPDAIVGAGMESLDTPDVLSASEADELAEFENDLVEADASPLPALKPDDIFTKRYPAIIDQLVGQVQAHGKKSVAQKNVATILSILRSSPPPKLNPARPLLPGHPPASFLPLNPILYLTLAIDSLAPLIRLRAEKGAAGGGASLLIPMPLQMRQRRFVAMKWVLDAARKRKDKTFPHRVADVIVSVVEGKSALWERRMNLHKMGVASRVNVNYFQQKSGRKRRM</sequence>
<feature type="compositionally biased region" description="Basic and acidic residues" evidence="4">
    <location>
        <begin position="97"/>
        <end position="121"/>
    </location>
</feature>
<keyword evidence="7" id="KW-1185">Reference proteome</keyword>
<dbReference type="GO" id="GO:0006412">
    <property type="term" value="P:translation"/>
    <property type="evidence" value="ECO:0007669"/>
    <property type="project" value="InterPro"/>
</dbReference>
<dbReference type="PANTHER" id="PTHR11205">
    <property type="entry name" value="RIBOSOMAL PROTEIN S7"/>
    <property type="match status" value="1"/>
</dbReference>
<evidence type="ECO:0000256" key="1">
    <source>
        <dbReference type="ARBA" id="ARBA00007151"/>
    </source>
</evidence>
<dbReference type="OrthoDB" id="9972728at2759"/>
<feature type="compositionally biased region" description="Polar residues" evidence="4">
    <location>
        <begin position="122"/>
        <end position="134"/>
    </location>
</feature>
<accession>A0A6A6URG8</accession>
<feature type="domain" description="Small ribosomal subunit protein uS7" evidence="5">
    <location>
        <begin position="191"/>
        <end position="355"/>
    </location>
</feature>
<evidence type="ECO:0000256" key="2">
    <source>
        <dbReference type="ARBA" id="ARBA00022980"/>
    </source>
</evidence>
<dbReference type="GO" id="GO:0005840">
    <property type="term" value="C:ribosome"/>
    <property type="evidence" value="ECO:0007669"/>
    <property type="project" value="UniProtKB-KW"/>
</dbReference>
<dbReference type="EMBL" id="MU004230">
    <property type="protein sequence ID" value="KAF2674909.1"/>
    <property type="molecule type" value="Genomic_DNA"/>
</dbReference>
<dbReference type="InterPro" id="IPR000235">
    <property type="entry name" value="Ribosomal_uS7"/>
</dbReference>
<dbReference type="SUPFAM" id="SSF47973">
    <property type="entry name" value="Ribosomal protein S7"/>
    <property type="match status" value="1"/>
</dbReference>
<reference evidence="6" key="1">
    <citation type="journal article" date="2020" name="Stud. Mycol.">
        <title>101 Dothideomycetes genomes: a test case for predicting lifestyles and emergence of pathogens.</title>
        <authorList>
            <person name="Haridas S."/>
            <person name="Albert R."/>
            <person name="Binder M."/>
            <person name="Bloem J."/>
            <person name="Labutti K."/>
            <person name="Salamov A."/>
            <person name="Andreopoulos B."/>
            <person name="Baker S."/>
            <person name="Barry K."/>
            <person name="Bills G."/>
            <person name="Bluhm B."/>
            <person name="Cannon C."/>
            <person name="Castanera R."/>
            <person name="Culley D."/>
            <person name="Daum C."/>
            <person name="Ezra D."/>
            <person name="Gonzalez J."/>
            <person name="Henrissat B."/>
            <person name="Kuo A."/>
            <person name="Liang C."/>
            <person name="Lipzen A."/>
            <person name="Lutzoni F."/>
            <person name="Magnuson J."/>
            <person name="Mondo S."/>
            <person name="Nolan M."/>
            <person name="Ohm R."/>
            <person name="Pangilinan J."/>
            <person name="Park H.-J."/>
            <person name="Ramirez L."/>
            <person name="Alfaro M."/>
            <person name="Sun H."/>
            <person name="Tritt A."/>
            <person name="Yoshinaga Y."/>
            <person name="Zwiers L.-H."/>
            <person name="Turgeon B."/>
            <person name="Goodwin S."/>
            <person name="Spatafora J."/>
            <person name="Crous P."/>
            <person name="Grigoriev I."/>
        </authorList>
    </citation>
    <scope>NUCLEOTIDE SEQUENCE</scope>
    <source>
        <strain evidence="6">CBS 115976</strain>
    </source>
</reference>
<dbReference type="Pfam" id="PF00177">
    <property type="entry name" value="Ribosomal_S7"/>
    <property type="match status" value="1"/>
</dbReference>
<proteinExistence type="inferred from homology"/>
<evidence type="ECO:0000313" key="6">
    <source>
        <dbReference type="EMBL" id="KAF2674909.1"/>
    </source>
</evidence>
<dbReference type="Gene3D" id="1.10.455.10">
    <property type="entry name" value="Ribosomal protein S7 domain"/>
    <property type="match status" value="1"/>
</dbReference>
<evidence type="ECO:0000256" key="3">
    <source>
        <dbReference type="ARBA" id="ARBA00023274"/>
    </source>
</evidence>
<keyword evidence="3" id="KW-0687">Ribonucleoprotein</keyword>
<dbReference type="Proteomes" id="UP000799302">
    <property type="component" value="Unassembled WGS sequence"/>
</dbReference>
<name>A0A6A6URG8_9PEZI</name>
<evidence type="ECO:0000259" key="5">
    <source>
        <dbReference type="Pfam" id="PF00177"/>
    </source>
</evidence>
<evidence type="ECO:0000313" key="7">
    <source>
        <dbReference type="Proteomes" id="UP000799302"/>
    </source>
</evidence>
<comment type="similarity">
    <text evidence="1">Belongs to the universal ribosomal protein uS7 family.</text>
</comment>
<dbReference type="InterPro" id="IPR036823">
    <property type="entry name" value="Ribosomal_uS7_dom_sf"/>
</dbReference>
<protein>
    <submittedName>
        <fullName evidence="6">Ribosomal protein S7</fullName>
    </submittedName>
</protein>
<gene>
    <name evidence="6" type="ORF">BT63DRAFT_474598</name>
</gene>
<dbReference type="AlphaFoldDB" id="A0A6A6URG8"/>
<keyword evidence="2 6" id="KW-0689">Ribosomal protein</keyword>
<feature type="region of interest" description="Disordered" evidence="4">
    <location>
        <begin position="19"/>
        <end position="156"/>
    </location>
</feature>
<feature type="compositionally biased region" description="Polar residues" evidence="4">
    <location>
        <begin position="36"/>
        <end position="78"/>
    </location>
</feature>
<evidence type="ECO:0000256" key="4">
    <source>
        <dbReference type="SAM" id="MobiDB-lite"/>
    </source>
</evidence>
<organism evidence="6 7">
    <name type="scientific">Microthyrium microscopicum</name>
    <dbReference type="NCBI Taxonomy" id="703497"/>
    <lineage>
        <taxon>Eukaryota</taxon>
        <taxon>Fungi</taxon>
        <taxon>Dikarya</taxon>
        <taxon>Ascomycota</taxon>
        <taxon>Pezizomycotina</taxon>
        <taxon>Dothideomycetes</taxon>
        <taxon>Dothideomycetes incertae sedis</taxon>
        <taxon>Microthyriales</taxon>
        <taxon>Microthyriaceae</taxon>
        <taxon>Microthyrium</taxon>
    </lineage>
</organism>
<dbReference type="InterPro" id="IPR023798">
    <property type="entry name" value="Ribosomal_uS7_dom"/>
</dbReference>
<dbReference type="GO" id="GO:1990904">
    <property type="term" value="C:ribonucleoprotein complex"/>
    <property type="evidence" value="ECO:0007669"/>
    <property type="project" value="UniProtKB-KW"/>
</dbReference>